<dbReference type="InterPro" id="IPR001810">
    <property type="entry name" value="F-box_dom"/>
</dbReference>
<dbReference type="Gramene" id="TraesNOR7A03G03881050.1">
    <property type="protein sequence ID" value="TraesNOR7A03G03881050.1.CDS1"/>
    <property type="gene ID" value="TraesNOR7A03G03881050"/>
</dbReference>
<evidence type="ECO:0000259" key="3">
    <source>
        <dbReference type="Pfam" id="PF03478"/>
    </source>
</evidence>
<proteinExistence type="predicted"/>
<protein>
    <submittedName>
        <fullName evidence="4">Uncharacterized protein</fullName>
    </submittedName>
</protein>
<dbReference type="PANTHER" id="PTHR33127">
    <property type="entry name" value="TRANSMEMBRANE PROTEIN"/>
    <property type="match status" value="1"/>
</dbReference>
<organism evidence="4">
    <name type="scientific">Triticum aestivum</name>
    <name type="common">Wheat</name>
    <dbReference type="NCBI Taxonomy" id="4565"/>
    <lineage>
        <taxon>Eukaryota</taxon>
        <taxon>Viridiplantae</taxon>
        <taxon>Streptophyta</taxon>
        <taxon>Embryophyta</taxon>
        <taxon>Tracheophyta</taxon>
        <taxon>Spermatophyta</taxon>
        <taxon>Magnoliopsida</taxon>
        <taxon>Liliopsida</taxon>
        <taxon>Poales</taxon>
        <taxon>Poaceae</taxon>
        <taxon>BOP clade</taxon>
        <taxon>Pooideae</taxon>
        <taxon>Triticodae</taxon>
        <taxon>Triticeae</taxon>
        <taxon>Triticinae</taxon>
        <taxon>Triticum</taxon>
    </lineage>
</organism>
<dbReference type="Gramene" id="TraesPARA_EIv1.0_2252540.1">
    <property type="protein sequence ID" value="TraesPARA_EIv1.0_2252540.1.CDS1"/>
    <property type="gene ID" value="TraesPARA_EIv1.0_2252540"/>
</dbReference>
<dbReference type="SUPFAM" id="SSF81383">
    <property type="entry name" value="F-box domain"/>
    <property type="match status" value="1"/>
</dbReference>
<dbReference type="Gramene" id="TraesSTA7A03G03832690.1">
    <property type="protein sequence ID" value="TraesSTA7A03G03832690.1.CDS1"/>
    <property type="gene ID" value="TraesSTA7A03G03832690"/>
</dbReference>
<reference evidence="4" key="2">
    <citation type="submission" date="2018-10" db="UniProtKB">
        <authorList>
            <consortium name="EnsemblPlants"/>
        </authorList>
    </citation>
    <scope>IDENTIFICATION</scope>
</reference>
<dbReference type="OrthoDB" id="642536at2759"/>
<dbReference type="Gramene" id="TraesCS7A02G112600.1">
    <property type="protein sequence ID" value="TraesCS7A02G112600.1.cds1"/>
    <property type="gene ID" value="TraesCS7A02G112600"/>
</dbReference>
<dbReference type="Gramene" id="TraesCS7A03G0265700.1">
    <property type="protein sequence ID" value="TraesCS7A03G0265700.1.CDS1"/>
    <property type="gene ID" value="TraesCS7A03G0265700"/>
</dbReference>
<accession>A0A3B6RDG7</accession>
<dbReference type="OMA" id="IMSVANC"/>
<dbReference type="InterPro" id="IPR036047">
    <property type="entry name" value="F-box-like_dom_sf"/>
</dbReference>
<feature type="domain" description="KIB1-4 beta-propeller" evidence="3">
    <location>
        <begin position="148"/>
        <end position="380"/>
    </location>
</feature>
<dbReference type="InterPro" id="IPR005174">
    <property type="entry name" value="KIB1-4_b-propeller"/>
</dbReference>
<dbReference type="Gramene" id="TraesSYM7A03G03788750.1">
    <property type="protein sequence ID" value="TraesSYM7A03G03788750.1.CDS1"/>
    <property type="gene ID" value="TraesSYM7A03G03788750"/>
</dbReference>
<dbReference type="EnsemblPlants" id="TraesCS7A02G112600.1">
    <property type="protein sequence ID" value="TraesCS7A02G112600.1.cds1"/>
    <property type="gene ID" value="TraesCS7A02G112600"/>
</dbReference>
<dbReference type="Gramene" id="TraesMAC7A03G03839280.1">
    <property type="protein sequence ID" value="TraesMAC7A03G03839280.1.CDS1"/>
    <property type="gene ID" value="TraesMAC7A03G03839280"/>
</dbReference>
<dbReference type="Gramene" id="TraesLDM7A03G03844650.1">
    <property type="protein sequence ID" value="TraesLDM7A03G03844650.1.CDS1"/>
    <property type="gene ID" value="TraesLDM7A03G03844650"/>
</dbReference>
<evidence type="ECO:0000313" key="5">
    <source>
        <dbReference type="Proteomes" id="UP000019116"/>
    </source>
</evidence>
<keyword evidence="5" id="KW-1185">Reference proteome</keyword>
<sequence>MELIKHTATPSSKTLFQHEPADGGDAASGTIGGLPFHLTERILRRISPLESAPFASVCKSWAAIISERLARPTPHLFALEVLDEDEYFLDLLFVPDLERRRGAIFSVPTDDEESPAPVIPARLPATVSHAKDDSIKLSGALPCGGLSFAEDNRVVLVNPVTGAFQSIEMYPPRHRLLIQPTVRAVAGADAFFVSQYFERTVTLRWREEEEWSEQNLLLPEEFTRSDAIDLVAYSGGIFYAMEFFGFTHTVDTRAPSPWRLVRLRAPSILEQYSPICLYRYLRNSHLLELEGEVMFVGPVLAPDEPLCPKTIRGFEVCKPDLERSRWVKVERLADDRALFVSQQSSFSVRASETPGCRGNCIYFVSEFDETYIQDTWGVYSMEEQKVLFQRPVGGSPGKYKAARWFFPRVGASPVRTNCANSGKKRNFQML</sequence>
<feature type="region of interest" description="Disordered" evidence="1">
    <location>
        <begin position="1"/>
        <end position="28"/>
    </location>
</feature>
<feature type="domain" description="F-box" evidence="2">
    <location>
        <begin position="33"/>
        <end position="66"/>
    </location>
</feature>
<dbReference type="Pfam" id="PF03478">
    <property type="entry name" value="Beta-prop_KIB1-4"/>
    <property type="match status" value="1"/>
</dbReference>
<evidence type="ECO:0000256" key="1">
    <source>
        <dbReference type="SAM" id="MobiDB-lite"/>
    </source>
</evidence>
<evidence type="ECO:0000259" key="2">
    <source>
        <dbReference type="Pfam" id="PF00646"/>
    </source>
</evidence>
<evidence type="ECO:0000313" key="4">
    <source>
        <dbReference type="EnsemblPlants" id="TraesCS7A02G112600.1.cds1"/>
    </source>
</evidence>
<dbReference type="PANTHER" id="PTHR33127:SF95">
    <property type="entry name" value="DUF295 DOMAIN-CONTAINING PROTEIN"/>
    <property type="match status" value="1"/>
</dbReference>
<dbReference type="AlphaFoldDB" id="A0A3B6RDG7"/>
<dbReference type="Proteomes" id="UP000019116">
    <property type="component" value="Chromosome 7A"/>
</dbReference>
<reference evidence="4" key="1">
    <citation type="submission" date="2018-08" db="EMBL/GenBank/DDBJ databases">
        <authorList>
            <person name="Rossello M."/>
        </authorList>
    </citation>
    <scope>NUCLEOTIDE SEQUENCE [LARGE SCALE GENOMIC DNA]</scope>
    <source>
        <strain evidence="4">cv. Chinese Spring</strain>
    </source>
</reference>
<name>A0A3B6RDG7_WHEAT</name>
<dbReference type="STRING" id="4565.A0A3B6RDG7"/>
<dbReference type="Gramene" id="TraesWEE_scaffold_051026_01G000700.1">
    <property type="protein sequence ID" value="TraesWEE_scaffold_051026_01G000700.1"/>
    <property type="gene ID" value="TraesWEE_scaffold_051026_01G000700"/>
</dbReference>
<dbReference type="Gramene" id="TraesLAC7A03G03790430.1">
    <property type="protein sequence ID" value="TraesLAC7A03G03790430.1.CDS1"/>
    <property type="gene ID" value="TraesLAC7A03G03790430"/>
</dbReference>
<dbReference type="Pfam" id="PF00646">
    <property type="entry name" value="F-box"/>
    <property type="match status" value="1"/>
</dbReference>